<proteinExistence type="predicted"/>
<dbReference type="SMART" id="SM00271">
    <property type="entry name" value="DnaJ"/>
    <property type="match status" value="1"/>
</dbReference>
<dbReference type="InterPro" id="IPR018253">
    <property type="entry name" value="DnaJ_domain_CS"/>
</dbReference>
<evidence type="ECO:0000313" key="6">
    <source>
        <dbReference type="RefSeq" id="XP_031391166.1"/>
    </source>
</evidence>
<dbReference type="OrthoDB" id="10250354at2759"/>
<sequence length="476" mass="52086">MDGGRAEAERWLTAAEKLLATRDFHGTKSFAIRARESDPRLEAADRMLAVVDTLLAGECLINGQQPDWYAILQLGHLTQSVELIADHYRRLALLLNPERNHFPFADQAFRLVSEAWNVLSNPNKKAFYDNELRMIQLGHLGFQPPPKKSPRNKEPHAPPPASQEERPPIFENGAEPSRQQGRVGRPPAASSSAAPPPADSTDSESFWTACPYCYMIYEYPRVYEDCALKCQGCERAFQAVEVAPPPVTAKDTFYNCWAYFPLGFTGNDKGPGDGPSWKPMSSMFIPPPQKPKKRGQRAGNTGPRVYYDDDDIYVEVSDPSDDSDDADWNGSTKKKRGRPAKVKSPASKSVTKKTPAERQGSAGQIPTEQSTVGGAENVGARSTGQPVERAETSRKGPGNPTRKQTGRGAKALGKLDLNVEFSNEVEEPARAVSGGNGRGHGEEDNIEGTGFFEGLDEFLSSLPILSVVNDDKVKAA</sequence>
<reference evidence="5" key="3">
    <citation type="journal article" date="2020" name="Plant Biotechnol. J.">
        <title>The pomegranate (Punica granatum L.) draft genome dissects genetic divergence between soft- and hard-seeded cultivars.</title>
        <authorList>
            <person name="Luo X."/>
            <person name="Li H."/>
            <person name="Wu Z."/>
            <person name="Yao W."/>
            <person name="Zhao P."/>
            <person name="Cao D."/>
            <person name="Yu H."/>
            <person name="Li K."/>
            <person name="Poudel K."/>
            <person name="Zhao D."/>
            <person name="Zhang F."/>
            <person name="Xia X."/>
            <person name="Chen L."/>
            <person name="Wang Q."/>
            <person name="Jing D."/>
            <person name="Cao S."/>
        </authorList>
    </citation>
    <scope>NUCLEOTIDE SEQUENCE [LARGE SCALE GENOMIC DNA]</scope>
</reference>
<evidence type="ECO:0000259" key="2">
    <source>
        <dbReference type="PROSITE" id="PS50076"/>
    </source>
</evidence>
<feature type="compositionally biased region" description="Polar residues" evidence="1">
    <location>
        <begin position="361"/>
        <end position="372"/>
    </location>
</feature>
<dbReference type="EMBL" id="MTKT01000807">
    <property type="protein sequence ID" value="OWM87727.1"/>
    <property type="molecule type" value="Genomic_DNA"/>
</dbReference>
<feature type="region of interest" description="Disordered" evidence="1">
    <location>
        <begin position="140"/>
        <end position="203"/>
    </location>
</feature>
<dbReference type="InterPro" id="IPR053052">
    <property type="entry name" value="Imprinting_Balance_Reg"/>
</dbReference>
<evidence type="ECO:0000313" key="4">
    <source>
        <dbReference type="Proteomes" id="UP000197138"/>
    </source>
</evidence>
<dbReference type="Pfam" id="PF00226">
    <property type="entry name" value="DnaJ"/>
    <property type="match status" value="1"/>
</dbReference>
<dbReference type="InterPro" id="IPR056988">
    <property type="entry name" value="Zn_ribbon_pln"/>
</dbReference>
<dbReference type="CDD" id="cd06257">
    <property type="entry name" value="DnaJ"/>
    <property type="match status" value="1"/>
</dbReference>
<feature type="compositionally biased region" description="Basic residues" evidence="1">
    <location>
        <begin position="332"/>
        <end position="341"/>
    </location>
</feature>
<dbReference type="RefSeq" id="XP_031391166.1">
    <property type="nucleotide sequence ID" value="XM_031535306.1"/>
</dbReference>
<protein>
    <submittedName>
        <fullName evidence="6">Uncharacterized protein LOC116203543</fullName>
    </submittedName>
</protein>
<organism evidence="3 4">
    <name type="scientific">Punica granatum</name>
    <name type="common">Pomegranate</name>
    <dbReference type="NCBI Taxonomy" id="22663"/>
    <lineage>
        <taxon>Eukaryota</taxon>
        <taxon>Viridiplantae</taxon>
        <taxon>Streptophyta</taxon>
        <taxon>Embryophyta</taxon>
        <taxon>Tracheophyta</taxon>
        <taxon>Spermatophyta</taxon>
        <taxon>Magnoliopsida</taxon>
        <taxon>eudicotyledons</taxon>
        <taxon>Gunneridae</taxon>
        <taxon>Pentapetalae</taxon>
        <taxon>rosids</taxon>
        <taxon>malvids</taxon>
        <taxon>Myrtales</taxon>
        <taxon>Lythraceae</taxon>
        <taxon>Punica</taxon>
    </lineage>
</organism>
<dbReference type="AlphaFoldDB" id="A0A218XRT4"/>
<dbReference type="Proteomes" id="UP000515151">
    <property type="component" value="Chromosome 4"/>
</dbReference>
<dbReference type="InterPro" id="IPR001623">
    <property type="entry name" value="DnaJ_domain"/>
</dbReference>
<dbReference type="Pfam" id="PF23551">
    <property type="entry name" value="Zn_ribbon_20"/>
    <property type="match status" value="1"/>
</dbReference>
<feature type="domain" description="J" evidence="2">
    <location>
        <begin position="67"/>
        <end position="132"/>
    </location>
</feature>
<reference evidence="6" key="4">
    <citation type="submission" date="2025-04" db="UniProtKB">
        <authorList>
            <consortium name="RefSeq"/>
        </authorList>
    </citation>
    <scope>IDENTIFICATION</scope>
    <source>
        <tissue evidence="6">Leaf</tissue>
    </source>
</reference>
<feature type="region of interest" description="Disordered" evidence="1">
    <location>
        <begin position="270"/>
        <end position="448"/>
    </location>
</feature>
<feature type="compositionally biased region" description="Acidic residues" evidence="1">
    <location>
        <begin position="308"/>
        <end position="327"/>
    </location>
</feature>
<dbReference type="SUPFAM" id="SSF46565">
    <property type="entry name" value="Chaperone J-domain"/>
    <property type="match status" value="1"/>
</dbReference>
<dbReference type="Proteomes" id="UP000197138">
    <property type="component" value="Unassembled WGS sequence"/>
</dbReference>
<dbReference type="PANTHER" id="PTHR45496">
    <property type="entry name" value="CHAPERONE DNAJ-DOMAIN SUPERFAMILY PROTEIN"/>
    <property type="match status" value="1"/>
</dbReference>
<dbReference type="Gene3D" id="1.10.287.110">
    <property type="entry name" value="DnaJ domain"/>
    <property type="match status" value="1"/>
</dbReference>
<dbReference type="InterPro" id="IPR036869">
    <property type="entry name" value="J_dom_sf"/>
</dbReference>
<accession>A0A218XRT4</accession>
<evidence type="ECO:0000256" key="1">
    <source>
        <dbReference type="SAM" id="MobiDB-lite"/>
    </source>
</evidence>
<dbReference type="PROSITE" id="PS00636">
    <property type="entry name" value="DNAJ_1"/>
    <property type="match status" value="1"/>
</dbReference>
<reference evidence="3" key="2">
    <citation type="submission" date="2017-06" db="EMBL/GenBank/DDBJ databases">
        <title>The pomegranate genome and the genomics of punicalagin biosynthesis.</title>
        <authorList>
            <person name="Xu C."/>
        </authorList>
    </citation>
    <scope>NUCLEOTIDE SEQUENCE [LARGE SCALE GENOMIC DNA]</scope>
    <source>
        <tissue evidence="3">Fresh leaf</tissue>
    </source>
</reference>
<name>A0A218XRT4_PUNGR</name>
<dbReference type="PROSITE" id="PS50076">
    <property type="entry name" value="DNAJ_2"/>
    <property type="match status" value="1"/>
</dbReference>
<evidence type="ECO:0000313" key="5">
    <source>
        <dbReference type="Proteomes" id="UP000515151"/>
    </source>
</evidence>
<dbReference type="PANTHER" id="PTHR45496:SF19">
    <property type="entry name" value="J DOMAIN-CONTAINING PROTEIN"/>
    <property type="match status" value="1"/>
</dbReference>
<evidence type="ECO:0000313" key="3">
    <source>
        <dbReference type="EMBL" id="OWM87727.1"/>
    </source>
</evidence>
<dbReference type="GeneID" id="116203543"/>
<gene>
    <name evidence="6" type="primary">LOC116203543</name>
    <name evidence="3" type="ORF">CDL15_Pgr016423</name>
</gene>
<reference evidence="4" key="1">
    <citation type="journal article" date="2017" name="Plant J.">
        <title>The pomegranate (Punica granatum L.) genome and the genomics of punicalagin biosynthesis.</title>
        <authorList>
            <person name="Qin G."/>
            <person name="Xu C."/>
            <person name="Ming R."/>
            <person name="Tang H."/>
            <person name="Guyot R."/>
            <person name="Kramer E.M."/>
            <person name="Hu Y."/>
            <person name="Yi X."/>
            <person name="Qi Y."/>
            <person name="Xu X."/>
            <person name="Gao Z."/>
            <person name="Pan H."/>
            <person name="Jian J."/>
            <person name="Tian Y."/>
            <person name="Yue Z."/>
            <person name="Xu Y."/>
        </authorList>
    </citation>
    <scope>NUCLEOTIDE SEQUENCE [LARGE SCALE GENOMIC DNA]</scope>
    <source>
        <strain evidence="4">cv. Dabenzi</strain>
    </source>
</reference>
<keyword evidence="5" id="KW-1185">Reference proteome</keyword>